<organism evidence="4 5">
    <name type="scientific">Bilifractor porci</name>
    <dbReference type="NCBI Taxonomy" id="2606636"/>
    <lineage>
        <taxon>Bacteria</taxon>
        <taxon>Bacillati</taxon>
        <taxon>Bacillota</taxon>
        <taxon>Clostridia</taxon>
        <taxon>Lachnospirales</taxon>
        <taxon>Lachnospiraceae</taxon>
        <taxon>Bilifractor</taxon>
    </lineage>
</organism>
<dbReference type="InterPro" id="IPR001034">
    <property type="entry name" value="DeoR_HTH"/>
</dbReference>
<reference evidence="4 5" key="1">
    <citation type="submission" date="2019-08" db="EMBL/GenBank/DDBJ databases">
        <title>In-depth cultivation of the pig gut microbiome towards novel bacterial diversity and tailored functional studies.</title>
        <authorList>
            <person name="Wylensek D."/>
            <person name="Hitch T.C.A."/>
            <person name="Clavel T."/>
        </authorList>
    </citation>
    <scope>NUCLEOTIDE SEQUENCE [LARGE SCALE GENOMIC DNA]</scope>
    <source>
        <strain evidence="4 5">Oil+RF-744-WCA-WT-13</strain>
    </source>
</reference>
<gene>
    <name evidence="4" type="ORF">FYJ60_08800</name>
</gene>
<keyword evidence="1" id="KW-0805">Transcription regulation</keyword>
<dbReference type="InterPro" id="IPR050313">
    <property type="entry name" value="Carb_Metab_HTH_regulators"/>
</dbReference>
<protein>
    <submittedName>
        <fullName evidence="4">DeoR/GlpR transcriptional regulator</fullName>
    </submittedName>
</protein>
<dbReference type="PANTHER" id="PTHR30363:SF44">
    <property type="entry name" value="AGA OPERON TRANSCRIPTIONAL REPRESSOR-RELATED"/>
    <property type="match status" value="1"/>
</dbReference>
<dbReference type="Proteomes" id="UP000466864">
    <property type="component" value="Unassembled WGS sequence"/>
</dbReference>
<dbReference type="PROSITE" id="PS51000">
    <property type="entry name" value="HTH_DEOR_2"/>
    <property type="match status" value="1"/>
</dbReference>
<evidence type="ECO:0000256" key="2">
    <source>
        <dbReference type="ARBA" id="ARBA00023163"/>
    </source>
</evidence>
<dbReference type="InterPro" id="IPR037171">
    <property type="entry name" value="NagB/RpiA_transferase-like"/>
</dbReference>
<dbReference type="AlphaFoldDB" id="A0A7X2P926"/>
<comment type="caution">
    <text evidence="4">The sequence shown here is derived from an EMBL/GenBank/DDBJ whole genome shotgun (WGS) entry which is preliminary data.</text>
</comment>
<dbReference type="GO" id="GO:0003700">
    <property type="term" value="F:DNA-binding transcription factor activity"/>
    <property type="evidence" value="ECO:0007669"/>
    <property type="project" value="InterPro"/>
</dbReference>
<dbReference type="SUPFAM" id="SSF46785">
    <property type="entry name" value="Winged helix' DNA-binding domain"/>
    <property type="match status" value="1"/>
</dbReference>
<dbReference type="Pfam" id="PF08220">
    <property type="entry name" value="HTH_DeoR"/>
    <property type="match status" value="1"/>
</dbReference>
<dbReference type="PRINTS" id="PR00037">
    <property type="entry name" value="HTHLACR"/>
</dbReference>
<dbReference type="InterPro" id="IPR036388">
    <property type="entry name" value="WH-like_DNA-bd_sf"/>
</dbReference>
<dbReference type="RefSeq" id="WP_154458326.1">
    <property type="nucleotide sequence ID" value="NZ_VUMV01000006.1"/>
</dbReference>
<dbReference type="SMART" id="SM00420">
    <property type="entry name" value="HTH_DEOR"/>
    <property type="match status" value="1"/>
</dbReference>
<evidence type="ECO:0000313" key="4">
    <source>
        <dbReference type="EMBL" id="MST82411.1"/>
    </source>
</evidence>
<keyword evidence="5" id="KW-1185">Reference proteome</keyword>
<dbReference type="InterPro" id="IPR036390">
    <property type="entry name" value="WH_DNA-bd_sf"/>
</dbReference>
<feature type="domain" description="HTH deoR-type" evidence="3">
    <location>
        <begin position="2"/>
        <end position="57"/>
    </location>
</feature>
<dbReference type="EMBL" id="VUMV01000006">
    <property type="protein sequence ID" value="MST82411.1"/>
    <property type="molecule type" value="Genomic_DNA"/>
</dbReference>
<dbReference type="InterPro" id="IPR014036">
    <property type="entry name" value="DeoR-like_C"/>
</dbReference>
<dbReference type="SMART" id="SM01134">
    <property type="entry name" value="DeoRC"/>
    <property type="match status" value="1"/>
</dbReference>
<evidence type="ECO:0000313" key="5">
    <source>
        <dbReference type="Proteomes" id="UP000466864"/>
    </source>
</evidence>
<dbReference type="SUPFAM" id="SSF100950">
    <property type="entry name" value="NagB/RpiA/CoA transferase-like"/>
    <property type="match status" value="1"/>
</dbReference>
<dbReference type="Pfam" id="PF00455">
    <property type="entry name" value="DeoRC"/>
    <property type="match status" value="1"/>
</dbReference>
<dbReference type="PANTHER" id="PTHR30363">
    <property type="entry name" value="HTH-TYPE TRANSCRIPTIONAL REGULATOR SRLR-RELATED"/>
    <property type="match status" value="1"/>
</dbReference>
<name>A0A7X2P926_9FIRM</name>
<keyword evidence="2" id="KW-0804">Transcription</keyword>
<accession>A0A7X2P926</accession>
<proteinExistence type="predicted"/>
<dbReference type="Gene3D" id="1.10.10.10">
    <property type="entry name" value="Winged helix-like DNA-binding domain superfamily/Winged helix DNA-binding domain"/>
    <property type="match status" value="1"/>
</dbReference>
<evidence type="ECO:0000259" key="3">
    <source>
        <dbReference type="PROSITE" id="PS51000"/>
    </source>
</evidence>
<evidence type="ECO:0000256" key="1">
    <source>
        <dbReference type="ARBA" id="ARBA00023015"/>
    </source>
</evidence>
<sequence>MNNILEDQIIKLLEQKKNISVHELSERLFVSDMTIRRYLNKMQEEHILRRFHGGATLLEEHAARPENKLSNTVSDAKWKVGKKGAEFLQNLCHSEKISSLAFLSGSTVLSMIQQIDFKIKAAVTTDSIATAYELSTSSISDNVIMIGGKISQPDLNVFGILADQALQSLSFDYCFTGIAGISTNGDLYCYEYTHASVINTIFSSSEHIVIMADHSKIGRSRLVRICPVDSRFILLTDDASPKEMLDLLQKKGMIIP</sequence>